<sequence>GKTTAEVHDYHDIHTGVLASSLTKRAPGYTSLGFPNPRKP</sequence>
<protein>
    <submittedName>
        <fullName evidence="1">Helicase (End)</fullName>
    </submittedName>
</protein>
<keyword evidence="2" id="KW-1185">Reference proteome</keyword>
<organism evidence="1 2">
    <name type="scientific">Amycolatopsis rhizosphaerae</name>
    <dbReference type="NCBI Taxonomy" id="2053003"/>
    <lineage>
        <taxon>Bacteria</taxon>
        <taxon>Bacillati</taxon>
        <taxon>Actinomycetota</taxon>
        <taxon>Actinomycetes</taxon>
        <taxon>Pseudonocardiales</taxon>
        <taxon>Pseudonocardiaceae</taxon>
        <taxon>Amycolatopsis</taxon>
    </lineage>
</organism>
<evidence type="ECO:0000313" key="1">
    <source>
        <dbReference type="EMBL" id="TVT18044.1"/>
    </source>
</evidence>
<feature type="non-terminal residue" evidence="1">
    <location>
        <position position="1"/>
    </location>
</feature>
<accession>A0A558A1B7</accession>
<name>A0A558A1B7_9PSEU</name>
<dbReference type="Proteomes" id="UP000320011">
    <property type="component" value="Unassembled WGS sequence"/>
</dbReference>
<keyword evidence="1" id="KW-0547">Nucleotide-binding</keyword>
<reference evidence="1 2" key="1">
    <citation type="submission" date="2019-07" db="EMBL/GenBank/DDBJ databases">
        <authorList>
            <person name="Duangmal K."/>
            <person name="Teo W.F.A."/>
        </authorList>
    </citation>
    <scope>NUCLEOTIDE SEQUENCE [LARGE SCALE GENOMIC DNA]</scope>
    <source>
        <strain evidence="1 2">TBRC 6029</strain>
    </source>
</reference>
<keyword evidence="1" id="KW-0378">Hydrolase</keyword>
<dbReference type="AlphaFoldDB" id="A0A558A1B7"/>
<keyword evidence="1" id="KW-0347">Helicase</keyword>
<proteinExistence type="predicted"/>
<reference evidence="1 2" key="2">
    <citation type="submission" date="2019-08" db="EMBL/GenBank/DDBJ databases">
        <title>Amycolatopsis acidicola sp. nov., isolated from peat swamp forest soil.</title>
        <authorList>
            <person name="Srisuk N."/>
        </authorList>
    </citation>
    <scope>NUCLEOTIDE SEQUENCE [LARGE SCALE GENOMIC DNA]</scope>
    <source>
        <strain evidence="1 2">TBRC 6029</strain>
    </source>
</reference>
<gene>
    <name evidence="1" type="ORF">FNH05_35750</name>
</gene>
<dbReference type="EMBL" id="VJWX01000700">
    <property type="protein sequence ID" value="TVT18044.1"/>
    <property type="molecule type" value="Genomic_DNA"/>
</dbReference>
<keyword evidence="1" id="KW-0067">ATP-binding</keyword>
<comment type="caution">
    <text evidence="1">The sequence shown here is derived from an EMBL/GenBank/DDBJ whole genome shotgun (WGS) entry which is preliminary data.</text>
</comment>
<evidence type="ECO:0000313" key="2">
    <source>
        <dbReference type="Proteomes" id="UP000320011"/>
    </source>
</evidence>
<dbReference type="GO" id="GO:0004386">
    <property type="term" value="F:helicase activity"/>
    <property type="evidence" value="ECO:0007669"/>
    <property type="project" value="UniProtKB-KW"/>
</dbReference>